<evidence type="ECO:0000259" key="1">
    <source>
        <dbReference type="Pfam" id="PF00668"/>
    </source>
</evidence>
<dbReference type="GO" id="GO:0005737">
    <property type="term" value="C:cytoplasm"/>
    <property type="evidence" value="ECO:0007669"/>
    <property type="project" value="TreeGrafter"/>
</dbReference>
<protein>
    <submittedName>
        <fullName evidence="2">Condensation domain-containing protein</fullName>
    </submittedName>
</protein>
<organism evidence="2 3">
    <name type="scientific">Proteiniclasticum ruminis</name>
    <dbReference type="NCBI Taxonomy" id="398199"/>
    <lineage>
        <taxon>Bacteria</taxon>
        <taxon>Bacillati</taxon>
        <taxon>Bacillota</taxon>
        <taxon>Clostridia</taxon>
        <taxon>Eubacteriales</taxon>
        <taxon>Clostridiaceae</taxon>
        <taxon>Proteiniclasticum</taxon>
    </lineage>
</organism>
<dbReference type="SUPFAM" id="SSF52777">
    <property type="entry name" value="CoA-dependent acyltransferases"/>
    <property type="match status" value="2"/>
</dbReference>
<evidence type="ECO:0000313" key="2">
    <source>
        <dbReference type="EMBL" id="SDI99700.1"/>
    </source>
</evidence>
<reference evidence="2 3" key="1">
    <citation type="submission" date="2016-10" db="EMBL/GenBank/DDBJ databases">
        <authorList>
            <person name="de Groot N.N."/>
        </authorList>
    </citation>
    <scope>NUCLEOTIDE SEQUENCE [LARGE SCALE GENOMIC DNA]</scope>
    <source>
        <strain evidence="2 3">CGMCC 1.5058</strain>
    </source>
</reference>
<dbReference type="GO" id="GO:0031177">
    <property type="term" value="F:phosphopantetheine binding"/>
    <property type="evidence" value="ECO:0007669"/>
    <property type="project" value="TreeGrafter"/>
</dbReference>
<dbReference type="GO" id="GO:0003824">
    <property type="term" value="F:catalytic activity"/>
    <property type="evidence" value="ECO:0007669"/>
    <property type="project" value="InterPro"/>
</dbReference>
<dbReference type="Gene3D" id="3.30.559.10">
    <property type="entry name" value="Chloramphenicol acetyltransferase-like domain"/>
    <property type="match status" value="1"/>
</dbReference>
<dbReference type="InterPro" id="IPR023213">
    <property type="entry name" value="CAT-like_dom_sf"/>
</dbReference>
<dbReference type="Pfam" id="PF00668">
    <property type="entry name" value="Condensation"/>
    <property type="match status" value="1"/>
</dbReference>
<feature type="domain" description="Condensation" evidence="1">
    <location>
        <begin position="43"/>
        <end position="430"/>
    </location>
</feature>
<evidence type="ECO:0000313" key="3">
    <source>
        <dbReference type="Proteomes" id="UP000183255"/>
    </source>
</evidence>
<dbReference type="AlphaFoldDB" id="A0A1G8Q6J1"/>
<dbReference type="GO" id="GO:0043041">
    <property type="term" value="P:amino acid activation for nonribosomal peptide biosynthetic process"/>
    <property type="evidence" value="ECO:0007669"/>
    <property type="project" value="TreeGrafter"/>
</dbReference>
<proteinExistence type="predicted"/>
<dbReference type="PANTHER" id="PTHR45527:SF1">
    <property type="entry name" value="FATTY ACID SYNTHASE"/>
    <property type="match status" value="1"/>
</dbReference>
<dbReference type="GO" id="GO:0044550">
    <property type="term" value="P:secondary metabolite biosynthetic process"/>
    <property type="evidence" value="ECO:0007669"/>
    <property type="project" value="TreeGrafter"/>
</dbReference>
<dbReference type="Gene3D" id="3.30.559.30">
    <property type="entry name" value="Nonribosomal peptide synthetase, condensation domain"/>
    <property type="match status" value="1"/>
</dbReference>
<dbReference type="InterPro" id="IPR001242">
    <property type="entry name" value="Condensation_dom"/>
</dbReference>
<gene>
    <name evidence="2" type="ORF">SAMN05421804_10634</name>
</gene>
<sequence>MEDLFSLSMAQYTLILGMISQTDFKNLSKLNTLTCAFEWEGGTVERLQRIGNDLISRNDCFRLVPVYRFPWRWRQYIRSFQTEKFEVLPFYTDEEYENWLQKEKDRGIRLLKDQLYSIKVLRRASGDLTLWIQMHHFLTDGYSMKLLAKEIRMLNRCYEENQPVPPTISGSYREFVEKEKEYRRSKAFKEDQTYWKEKLRMRRDFSFPGGKRSMKIDCVSKSILLRGDLYEGLTALHKELQVSMPSLLESMAALLIYRIQGNTTFTLGTLNYGRMDGRSRQTMGCMMNSPPLLIEVNPEETFESFAKRNYEENLEMLRHIRFSTLDVTPLSYGLCLSHGLNFNFNWILFSYMDYEAVFQESYPKGRMFWSNTNVSQFYAAIFDMPKNKEISFELRYQKKRFQEEDIKSLLVSYRYLVREVLERSDCRMKEFFVDREGISYDLGDAEKKSTVQ</sequence>
<dbReference type="GO" id="GO:0008610">
    <property type="term" value="P:lipid biosynthetic process"/>
    <property type="evidence" value="ECO:0007669"/>
    <property type="project" value="UniProtKB-ARBA"/>
</dbReference>
<dbReference type="PANTHER" id="PTHR45527">
    <property type="entry name" value="NONRIBOSOMAL PEPTIDE SYNTHETASE"/>
    <property type="match status" value="1"/>
</dbReference>
<name>A0A1G8Q6J1_9CLOT</name>
<dbReference type="RefSeq" id="WP_031576852.1">
    <property type="nucleotide sequence ID" value="NZ_FNDZ01000006.1"/>
</dbReference>
<dbReference type="Proteomes" id="UP000183255">
    <property type="component" value="Unassembled WGS sequence"/>
</dbReference>
<dbReference type="EMBL" id="FNDZ01000006">
    <property type="protein sequence ID" value="SDI99700.1"/>
    <property type="molecule type" value="Genomic_DNA"/>
</dbReference>
<accession>A0A1G8Q6J1</accession>